<keyword evidence="3" id="KW-1185">Reference proteome</keyword>
<organism evidence="2 3">
    <name type="scientific">Callosobruchus maculatus</name>
    <name type="common">Southern cowpea weevil</name>
    <name type="synonym">Pulse bruchid</name>
    <dbReference type="NCBI Taxonomy" id="64391"/>
    <lineage>
        <taxon>Eukaryota</taxon>
        <taxon>Metazoa</taxon>
        <taxon>Ecdysozoa</taxon>
        <taxon>Arthropoda</taxon>
        <taxon>Hexapoda</taxon>
        <taxon>Insecta</taxon>
        <taxon>Pterygota</taxon>
        <taxon>Neoptera</taxon>
        <taxon>Endopterygota</taxon>
        <taxon>Coleoptera</taxon>
        <taxon>Polyphaga</taxon>
        <taxon>Cucujiformia</taxon>
        <taxon>Chrysomeloidea</taxon>
        <taxon>Chrysomelidae</taxon>
        <taxon>Bruchinae</taxon>
        <taxon>Bruchini</taxon>
        <taxon>Callosobruchus</taxon>
    </lineage>
</organism>
<evidence type="ECO:0000256" key="1">
    <source>
        <dbReference type="SAM" id="Phobius"/>
    </source>
</evidence>
<proteinExistence type="predicted"/>
<reference evidence="2 3" key="1">
    <citation type="submission" date="2019-01" db="EMBL/GenBank/DDBJ databases">
        <authorList>
            <person name="Sayadi A."/>
        </authorList>
    </citation>
    <scope>NUCLEOTIDE SEQUENCE [LARGE SCALE GENOMIC DNA]</scope>
</reference>
<keyword evidence="1" id="KW-0812">Transmembrane</keyword>
<keyword evidence="1" id="KW-0472">Membrane</keyword>
<name>A0A653CVX0_CALMS</name>
<dbReference type="AlphaFoldDB" id="A0A653CVX0"/>
<evidence type="ECO:0000313" key="2">
    <source>
        <dbReference type="EMBL" id="VEN51417.1"/>
    </source>
</evidence>
<protein>
    <submittedName>
        <fullName evidence="2">Uncharacterized protein</fullName>
    </submittedName>
</protein>
<dbReference type="OrthoDB" id="6022368at2759"/>
<dbReference type="Proteomes" id="UP000410492">
    <property type="component" value="Unassembled WGS sequence"/>
</dbReference>
<gene>
    <name evidence="2" type="ORF">CALMAC_LOCUS11878</name>
</gene>
<feature type="transmembrane region" description="Helical" evidence="1">
    <location>
        <begin position="61"/>
        <end position="83"/>
    </location>
</feature>
<sequence>MLTTSCNTSTVSTFCYYDFFLGLRFSHFPSSSMYRGKLNQLRNVNQLRNSYSRIRLSTHSWILLIYCYLMLSWNPLVSWPLLIHRQSSWQDRHVI</sequence>
<keyword evidence="1" id="KW-1133">Transmembrane helix</keyword>
<dbReference type="EMBL" id="CAACVG010008888">
    <property type="protein sequence ID" value="VEN51417.1"/>
    <property type="molecule type" value="Genomic_DNA"/>
</dbReference>
<accession>A0A653CVX0</accession>
<evidence type="ECO:0000313" key="3">
    <source>
        <dbReference type="Proteomes" id="UP000410492"/>
    </source>
</evidence>